<evidence type="ECO:0000259" key="1">
    <source>
        <dbReference type="Pfam" id="PF12728"/>
    </source>
</evidence>
<protein>
    <submittedName>
        <fullName evidence="2">Helix-turn-helix domain-containing protein</fullName>
    </submittedName>
</protein>
<dbReference type="RefSeq" id="WP_277898484.1">
    <property type="nucleotide sequence ID" value="NZ_JAPMUA010000001.1"/>
</dbReference>
<proteinExistence type="predicted"/>
<evidence type="ECO:0000313" key="2">
    <source>
        <dbReference type="EMBL" id="MDG3584726.1"/>
    </source>
</evidence>
<name>A0ABT6FN90_9FLAO</name>
<comment type="caution">
    <text evidence="2">The sequence shown here is derived from an EMBL/GenBank/DDBJ whole genome shotgun (WGS) entry which is preliminary data.</text>
</comment>
<dbReference type="EMBL" id="JAPMUA010000001">
    <property type="protein sequence ID" value="MDG3584726.1"/>
    <property type="molecule type" value="Genomic_DNA"/>
</dbReference>
<organism evidence="2 3">
    <name type="scientific">Galbibacter pacificus</name>
    <dbReference type="NCBI Taxonomy" id="2996052"/>
    <lineage>
        <taxon>Bacteria</taxon>
        <taxon>Pseudomonadati</taxon>
        <taxon>Bacteroidota</taxon>
        <taxon>Flavobacteriia</taxon>
        <taxon>Flavobacteriales</taxon>
        <taxon>Flavobacteriaceae</taxon>
        <taxon>Galbibacter</taxon>
    </lineage>
</organism>
<accession>A0ABT6FN90</accession>
<dbReference type="InterPro" id="IPR041657">
    <property type="entry name" value="HTH_17"/>
</dbReference>
<sequence>MSRKIVTNEDLYQFKTELINEIKQILNYEGDESQKKWLKSNEVQQLLGISSGTLQNLRVNGTLPYSKIGGVLYYEYQQIINILENNMVNCRF</sequence>
<evidence type="ECO:0000313" key="3">
    <source>
        <dbReference type="Proteomes" id="UP001153642"/>
    </source>
</evidence>
<dbReference type="Pfam" id="PF12728">
    <property type="entry name" value="HTH_17"/>
    <property type="match status" value="1"/>
</dbReference>
<dbReference type="InterPro" id="IPR009061">
    <property type="entry name" value="DNA-bd_dom_put_sf"/>
</dbReference>
<feature type="domain" description="Helix-turn-helix" evidence="1">
    <location>
        <begin position="37"/>
        <end position="85"/>
    </location>
</feature>
<gene>
    <name evidence="2" type="ORF">OSR52_02515</name>
</gene>
<keyword evidence="3" id="KW-1185">Reference proteome</keyword>
<dbReference type="SUPFAM" id="SSF46955">
    <property type="entry name" value="Putative DNA-binding domain"/>
    <property type="match status" value="1"/>
</dbReference>
<dbReference type="PANTHER" id="PTHR34585">
    <property type="match status" value="1"/>
</dbReference>
<dbReference type="Proteomes" id="UP001153642">
    <property type="component" value="Unassembled WGS sequence"/>
</dbReference>
<dbReference type="PANTHER" id="PTHR34585:SF22">
    <property type="entry name" value="HELIX-TURN-HELIX DOMAIN-CONTAINING PROTEIN"/>
    <property type="match status" value="1"/>
</dbReference>
<reference evidence="2" key="1">
    <citation type="submission" date="2022-11" db="EMBL/GenBank/DDBJ databases">
        <title>High-quality draft genome sequence of Galbibacter sp. strain CMA-7.</title>
        <authorList>
            <person name="Wei L."/>
            <person name="Dong C."/>
            <person name="Shao Z."/>
        </authorList>
    </citation>
    <scope>NUCLEOTIDE SEQUENCE</scope>
    <source>
        <strain evidence="2">CMA-7</strain>
    </source>
</reference>